<evidence type="ECO:0000256" key="6">
    <source>
        <dbReference type="ARBA" id="ARBA00022723"/>
    </source>
</evidence>
<dbReference type="GO" id="GO:0005634">
    <property type="term" value="C:nucleus"/>
    <property type="evidence" value="ECO:0007669"/>
    <property type="project" value="UniProtKB-SubCell"/>
</dbReference>
<feature type="binding site" evidence="19">
    <location>
        <position position="165"/>
    </location>
    <ligand>
        <name>Ca(2+)</name>
        <dbReference type="ChEBI" id="CHEBI:29108"/>
        <label>3</label>
        <note>catalytic</note>
    </ligand>
</feature>
<evidence type="ECO:0000313" key="26">
    <source>
        <dbReference type="Proteomes" id="UP000053605"/>
    </source>
</evidence>
<feature type="binding site" evidence="19">
    <location>
        <position position="196"/>
    </location>
    <ligand>
        <name>Ca(2+)</name>
        <dbReference type="ChEBI" id="CHEBI:29108"/>
        <label>3</label>
        <note>catalytic</note>
    </ligand>
</feature>
<feature type="binding site" evidence="19">
    <location>
        <position position="243"/>
    </location>
    <ligand>
        <name>Ca(2+)</name>
        <dbReference type="ChEBI" id="CHEBI:29108"/>
        <label>3</label>
        <note>catalytic</note>
    </ligand>
</feature>
<dbReference type="CDD" id="cd00275">
    <property type="entry name" value="C2_PLC_like"/>
    <property type="match status" value="1"/>
</dbReference>
<evidence type="ECO:0000256" key="21">
    <source>
        <dbReference type="RuleBase" id="RU361133"/>
    </source>
</evidence>
<comment type="catalytic activity">
    <reaction evidence="16">
        <text>a 1,2-diacyl-sn-glycero-3-phospho-(1D-myo-inositol-4,5-bisphosphate) + H2O = 1D-myo-inositol 1,4,5-trisphosphate + a 1,2-diacyl-sn-glycerol + H(+)</text>
        <dbReference type="Rhea" id="RHEA:33179"/>
        <dbReference type="ChEBI" id="CHEBI:15377"/>
        <dbReference type="ChEBI" id="CHEBI:15378"/>
        <dbReference type="ChEBI" id="CHEBI:17815"/>
        <dbReference type="ChEBI" id="CHEBI:58456"/>
        <dbReference type="ChEBI" id="CHEBI:203600"/>
        <dbReference type="EC" id="3.1.4.11"/>
    </reaction>
    <physiologicalReaction direction="left-to-right" evidence="16">
        <dbReference type="Rhea" id="RHEA:33180"/>
    </physiologicalReaction>
</comment>
<dbReference type="InterPro" id="IPR035892">
    <property type="entry name" value="C2_domain_sf"/>
</dbReference>
<name>A0A091VM64_OPIHO</name>
<dbReference type="EMBL" id="KK734141">
    <property type="protein sequence ID" value="KFR04482.1"/>
    <property type="molecule type" value="Genomic_DNA"/>
</dbReference>
<dbReference type="PhylomeDB" id="A0A091VM64"/>
<feature type="active site" evidence="17">
    <location>
        <position position="209"/>
    </location>
</feature>
<evidence type="ECO:0000313" key="25">
    <source>
        <dbReference type="EMBL" id="KFR04482.1"/>
    </source>
</evidence>
<comment type="cofactor">
    <cofactor evidence="19">
        <name>Ca(2+)</name>
        <dbReference type="ChEBI" id="CHEBI:29108"/>
    </cofactor>
    <text evidence="19">Binds 3 Ca(2+) ions per subunit. Two of the Ca(2+) ions are bound to the C2 domain.</text>
</comment>
<dbReference type="SUPFAM" id="SSF51695">
    <property type="entry name" value="PLC-like phosphodiesterases"/>
    <property type="match status" value="1"/>
</dbReference>
<dbReference type="Pfam" id="PF13202">
    <property type="entry name" value="EF-hand_5"/>
    <property type="match status" value="1"/>
</dbReference>
<feature type="binding site" evidence="18">
    <location>
        <position position="363"/>
    </location>
    <ligand>
        <name>substrate</name>
    </ligand>
</feature>
<feature type="domain" description="EF-hand" evidence="24">
    <location>
        <begin position="29"/>
        <end position="64"/>
    </location>
</feature>
<dbReference type="STRING" id="30419.A0A091VM64"/>
<evidence type="ECO:0000256" key="17">
    <source>
        <dbReference type="PIRSR" id="PIRSR628391-1"/>
    </source>
</evidence>
<feature type="binding site" evidence="19">
    <location>
        <position position="548"/>
    </location>
    <ligand>
        <name>Ca(2+)</name>
        <dbReference type="ChEBI" id="CHEBI:29108"/>
        <label>5</label>
    </ligand>
</feature>
<reference evidence="25 26" key="1">
    <citation type="submission" date="2014-04" db="EMBL/GenBank/DDBJ databases">
        <title>Genome evolution of avian class.</title>
        <authorList>
            <person name="Zhang G."/>
            <person name="Li C."/>
        </authorList>
    </citation>
    <scope>NUCLEOTIDE SEQUENCE [LARGE SCALE GENOMIC DNA]</scope>
    <source>
        <strain evidence="25">BGI_N306</strain>
    </source>
</reference>
<dbReference type="Gene3D" id="3.20.20.190">
    <property type="entry name" value="Phosphatidylinositol (PI) phosphodiesterase"/>
    <property type="match status" value="1"/>
</dbReference>
<dbReference type="SMART" id="SM00054">
    <property type="entry name" value="EFh"/>
    <property type="match status" value="2"/>
</dbReference>
<dbReference type="FunFam" id="1.10.238.10:FF:000145">
    <property type="entry name" value="Phosphoinositide phospholipase C"/>
    <property type="match status" value="1"/>
</dbReference>
<dbReference type="InterPro" id="IPR000008">
    <property type="entry name" value="C2_dom"/>
</dbReference>
<evidence type="ECO:0000256" key="15">
    <source>
        <dbReference type="ARBA" id="ARBA00023242"/>
    </source>
</evidence>
<keyword evidence="6 19" id="KW-0479">Metal-binding</keyword>
<evidence type="ECO:0000256" key="5">
    <source>
        <dbReference type="ARBA" id="ARBA00022490"/>
    </source>
</evidence>
<feature type="non-terminal residue" evidence="25">
    <location>
        <position position="594"/>
    </location>
</feature>
<dbReference type="FunFam" id="2.60.40.150:FF:000058">
    <property type="entry name" value="Phosphoinositide phospholipase C"/>
    <property type="match status" value="1"/>
</dbReference>
<feature type="active site" evidence="17">
    <location>
        <position position="164"/>
    </location>
</feature>
<keyword evidence="14" id="KW-0807">Transducer</keyword>
<gene>
    <name evidence="25" type="ORF">N306_14051</name>
</gene>
<keyword evidence="8 21" id="KW-0378">Hydrolase</keyword>
<keyword evidence="20" id="KW-0325">Glycoprotein</keyword>
<dbReference type="GO" id="GO:0004435">
    <property type="term" value="F:phosphatidylinositol-4,5-bisphosphate phospholipase C activity"/>
    <property type="evidence" value="ECO:0007669"/>
    <property type="project" value="UniProtKB-EC"/>
</dbReference>
<keyword evidence="26" id="KW-1185">Reference proteome</keyword>
<dbReference type="PROSITE" id="PS50222">
    <property type="entry name" value="EF_HAND_2"/>
    <property type="match status" value="2"/>
</dbReference>
<dbReference type="GO" id="GO:0005509">
    <property type="term" value="F:calcium ion binding"/>
    <property type="evidence" value="ECO:0007669"/>
    <property type="project" value="InterPro"/>
</dbReference>
<dbReference type="FunFam" id="1.10.238.10:FF:000005">
    <property type="entry name" value="Phosphoinositide phospholipase C"/>
    <property type="match status" value="1"/>
</dbReference>
<dbReference type="PROSITE" id="PS50008">
    <property type="entry name" value="PIPLC_Y_DOMAIN"/>
    <property type="match status" value="1"/>
</dbReference>
<dbReference type="InterPro" id="IPR015359">
    <property type="entry name" value="PLC_EF-hand-like"/>
</dbReference>
<dbReference type="InterPro" id="IPR028391">
    <property type="entry name" value="PLC-delta1_cat"/>
</dbReference>
<keyword evidence="13" id="KW-0472">Membrane</keyword>
<dbReference type="Gene3D" id="1.10.238.10">
    <property type="entry name" value="EF-hand"/>
    <property type="match status" value="2"/>
</dbReference>
<dbReference type="Proteomes" id="UP000053605">
    <property type="component" value="Unassembled WGS sequence"/>
</dbReference>
<evidence type="ECO:0000256" key="11">
    <source>
        <dbReference type="ARBA" id="ARBA00022963"/>
    </source>
</evidence>
<feature type="glycosylation site" description="O-linked (GlcNAc) serine" evidence="20">
    <location>
        <position position="44"/>
    </location>
</feature>
<evidence type="ECO:0000256" key="14">
    <source>
        <dbReference type="ARBA" id="ARBA00023224"/>
    </source>
</evidence>
<dbReference type="SUPFAM" id="SSF49562">
    <property type="entry name" value="C2 domain (Calcium/lipid-binding domain, CaLB)"/>
    <property type="match status" value="1"/>
</dbReference>
<feature type="binding site" evidence="19">
    <location>
        <position position="549"/>
    </location>
    <ligand>
        <name>Ca(2+)</name>
        <dbReference type="ChEBI" id="CHEBI:29108"/>
        <label>5</label>
    </ligand>
</feature>
<evidence type="ECO:0000259" key="23">
    <source>
        <dbReference type="PROSITE" id="PS50008"/>
    </source>
</evidence>
<dbReference type="PANTHER" id="PTHR10336:SF31">
    <property type="entry name" value="1-PHOSPHATIDYLINOSITOL 4,5-BISPHOSPHATE PHOSPHODIESTERASE DELTA-4"/>
    <property type="match status" value="1"/>
</dbReference>
<dbReference type="Gene3D" id="2.60.40.150">
    <property type="entry name" value="C2 domain"/>
    <property type="match status" value="1"/>
</dbReference>
<dbReference type="PRINTS" id="PR00390">
    <property type="entry name" value="PHPHLIPASEC"/>
</dbReference>
<evidence type="ECO:0000256" key="2">
    <source>
        <dbReference type="ARBA" id="ARBA00004170"/>
    </source>
</evidence>
<feature type="binding site" evidence="19">
    <location>
        <position position="550"/>
    </location>
    <ligand>
        <name>Ca(2+)</name>
        <dbReference type="ChEBI" id="CHEBI:29108"/>
        <label>5</label>
    </ligand>
</feature>
<keyword evidence="10 19" id="KW-0106">Calcium</keyword>
<dbReference type="AlphaFoldDB" id="A0A091VM64"/>
<dbReference type="PROSITE" id="PS00018">
    <property type="entry name" value="EF_HAND_1"/>
    <property type="match status" value="2"/>
</dbReference>
<dbReference type="InterPro" id="IPR002048">
    <property type="entry name" value="EF_hand_dom"/>
</dbReference>
<evidence type="ECO:0000256" key="9">
    <source>
        <dbReference type="ARBA" id="ARBA00022824"/>
    </source>
</evidence>
<evidence type="ECO:0000256" key="7">
    <source>
        <dbReference type="ARBA" id="ARBA00022737"/>
    </source>
</evidence>
<evidence type="ECO:0000259" key="24">
    <source>
        <dbReference type="PROSITE" id="PS50222"/>
    </source>
</evidence>
<feature type="non-terminal residue" evidence="25">
    <location>
        <position position="1"/>
    </location>
</feature>
<dbReference type="GO" id="GO:0005886">
    <property type="term" value="C:plasma membrane"/>
    <property type="evidence" value="ECO:0007669"/>
    <property type="project" value="TreeGrafter"/>
</dbReference>
<evidence type="ECO:0000256" key="18">
    <source>
        <dbReference type="PIRSR" id="PIRSR628391-2"/>
    </source>
</evidence>
<feature type="binding site" evidence="19">
    <location>
        <position position="194"/>
    </location>
    <ligand>
        <name>Ca(2+)</name>
        <dbReference type="ChEBI" id="CHEBI:29108"/>
        <label>3</label>
        <note>catalytic</note>
    </ligand>
</feature>
<feature type="domain" description="EF-hand" evidence="24">
    <location>
        <begin position="1"/>
        <end position="28"/>
    </location>
</feature>
<dbReference type="EC" id="3.1.4.11" evidence="21"/>
<organism evidence="25 26">
    <name type="scientific">Opisthocomus hoazin</name>
    <name type="common">Hoatzin</name>
    <name type="synonym">Phasianus hoazin</name>
    <dbReference type="NCBI Taxonomy" id="30419"/>
    <lineage>
        <taxon>Eukaryota</taxon>
        <taxon>Metazoa</taxon>
        <taxon>Chordata</taxon>
        <taxon>Craniata</taxon>
        <taxon>Vertebrata</taxon>
        <taxon>Euteleostomi</taxon>
        <taxon>Archelosauria</taxon>
        <taxon>Archosauria</taxon>
        <taxon>Dinosauria</taxon>
        <taxon>Saurischia</taxon>
        <taxon>Theropoda</taxon>
        <taxon>Coelurosauria</taxon>
        <taxon>Aves</taxon>
        <taxon>Neognathae</taxon>
        <taxon>Neoaves</taxon>
        <taxon>Opisthocomiformes</taxon>
        <taxon>Opisthocomidae</taxon>
        <taxon>Opisthocomus</taxon>
    </lineage>
</organism>
<accession>A0A091VM64</accession>
<feature type="binding site" evidence="19">
    <location>
        <position position="493"/>
    </location>
    <ligand>
        <name>Ca(2+)</name>
        <dbReference type="ChEBI" id="CHEBI:29108"/>
        <label>4</label>
    </ligand>
</feature>
<dbReference type="CDD" id="cd16219">
    <property type="entry name" value="EFh_PI-PLCdelta4"/>
    <property type="match status" value="1"/>
</dbReference>
<evidence type="ECO:0000259" key="22">
    <source>
        <dbReference type="PROSITE" id="PS50004"/>
    </source>
</evidence>
<dbReference type="GO" id="GO:0005783">
    <property type="term" value="C:endoplasmic reticulum"/>
    <property type="evidence" value="ECO:0007669"/>
    <property type="project" value="UniProtKB-SubCell"/>
</dbReference>
<keyword evidence="12 21" id="KW-0443">Lipid metabolism</keyword>
<evidence type="ECO:0000256" key="3">
    <source>
        <dbReference type="ARBA" id="ARBA00004240"/>
    </source>
</evidence>
<dbReference type="GO" id="GO:0016042">
    <property type="term" value="P:lipid catabolic process"/>
    <property type="evidence" value="ECO:0007669"/>
    <property type="project" value="UniProtKB-KW"/>
</dbReference>
<evidence type="ECO:0000256" key="10">
    <source>
        <dbReference type="ARBA" id="ARBA00022837"/>
    </source>
</evidence>
<dbReference type="SUPFAM" id="SSF47473">
    <property type="entry name" value="EF-hand"/>
    <property type="match status" value="1"/>
</dbReference>
<evidence type="ECO:0000256" key="16">
    <source>
        <dbReference type="ARBA" id="ARBA00023674"/>
    </source>
</evidence>
<dbReference type="PROSITE" id="PS50007">
    <property type="entry name" value="PIPLC_X_DOMAIN"/>
    <property type="match status" value="1"/>
</dbReference>
<dbReference type="InterPro" id="IPR000909">
    <property type="entry name" value="PLipase_C_PInositol-sp_X_dom"/>
</dbReference>
<keyword evidence="9" id="KW-0256">Endoplasmic reticulum</keyword>
<evidence type="ECO:0000256" key="13">
    <source>
        <dbReference type="ARBA" id="ARBA00023136"/>
    </source>
</evidence>
<dbReference type="SMART" id="SM00239">
    <property type="entry name" value="C2"/>
    <property type="match status" value="1"/>
</dbReference>
<dbReference type="InterPro" id="IPR001711">
    <property type="entry name" value="PLipase_C_Pinositol-sp_Y"/>
</dbReference>
<evidence type="ECO:0000256" key="20">
    <source>
        <dbReference type="PIRSR" id="PIRSR628391-4"/>
    </source>
</evidence>
<feature type="binding site" evidence="19">
    <location>
        <position position="519"/>
    </location>
    <ligand>
        <name>Ca(2+)</name>
        <dbReference type="ChEBI" id="CHEBI:29108"/>
        <label>4</label>
    </ligand>
</feature>
<keyword evidence="11 21" id="KW-0442">Lipid degradation</keyword>
<dbReference type="InterPro" id="IPR017946">
    <property type="entry name" value="PLC-like_Pdiesterase_TIM-brl"/>
</dbReference>
<proteinExistence type="predicted"/>
<dbReference type="CDD" id="cd08593">
    <property type="entry name" value="PI-PLCc_delta"/>
    <property type="match status" value="1"/>
</dbReference>
<dbReference type="Pfam" id="PF00388">
    <property type="entry name" value="PI-PLC-X"/>
    <property type="match status" value="1"/>
</dbReference>
<comment type="subcellular location">
    <subcellularLocation>
        <location evidence="4">Cytoplasm</location>
    </subcellularLocation>
    <subcellularLocation>
        <location evidence="3">Endoplasmic reticulum</location>
    </subcellularLocation>
    <subcellularLocation>
        <location evidence="2">Membrane</location>
        <topology evidence="2">Peripheral membrane protein</topology>
    </subcellularLocation>
    <subcellularLocation>
        <location evidence="1">Nucleus</location>
    </subcellularLocation>
</comment>
<dbReference type="Pfam" id="PF00168">
    <property type="entry name" value="C2"/>
    <property type="match status" value="1"/>
</dbReference>
<evidence type="ECO:0000256" key="19">
    <source>
        <dbReference type="PIRSR" id="PIRSR628391-3"/>
    </source>
</evidence>
<evidence type="ECO:0000256" key="1">
    <source>
        <dbReference type="ARBA" id="ARBA00004123"/>
    </source>
</evidence>
<feature type="domain" description="PI-PLC Y-box" evidence="23">
    <location>
        <begin position="334"/>
        <end position="450"/>
    </location>
</feature>
<protein>
    <recommendedName>
        <fullName evidence="21">Phosphoinositide phospholipase C</fullName>
        <ecNumber evidence="21">3.1.4.11</ecNumber>
    </recommendedName>
</protein>
<dbReference type="Pfam" id="PF09279">
    <property type="entry name" value="EF-hand_like"/>
    <property type="match status" value="1"/>
</dbReference>
<dbReference type="GO" id="GO:0035556">
    <property type="term" value="P:intracellular signal transduction"/>
    <property type="evidence" value="ECO:0007669"/>
    <property type="project" value="InterPro"/>
</dbReference>
<keyword evidence="5" id="KW-0963">Cytoplasm</keyword>
<dbReference type="InterPro" id="IPR001192">
    <property type="entry name" value="PI-PLC_fam"/>
</dbReference>
<sequence>WFQKADKNKDGRMNFKEVQRLLKMMNVDMNEDHALRLFQAADKSESGTLEGEEFVLFYKALTQREEVLSLFQDFSEDGKKLTLLELVDFLRQEQLEDEDTEELAMELIDKYEPSETARARHVLSADGFLMYLCSPEGSIFNPRHRVLWQDMSQPLCHSFISSSHNTYLIEDQIRGQSSIEGYIRALKRGCRCLEVDCWDGPNGEPMVYHGHTFTSKIPFREVVSTLGKYAFKTSDYPVILSLENHCSMEQQEVLAQQLKTILGEQLLTTTTDGRVPTQLPSPEVGTERGHAGHRCPAWEWAPVLGECWGTVLPLGGTQPASALQKDKESLAQALSDCVVYCKNVSFRGFQEARSHSRPSEVSSFAEAKARKLIRDAGNEFVRHNAWQLTRIYPSGMRTDSSNYSPQEMWNVGCQIVALNFQTAGTEMDLCDGLFSQNGRCGYVLKPPFMRDEETLFNPGDPSSREGPGPITLTIQVISGQQLPKVANSKDGAIIDPLVRVEIYGVPADQTHQETKYIENNGFNPRWDETLQFQLHVPELALVRFVVEDYDKTSRNDFVGQFTLAFANIKPGYSHIHLLSKDGTSIPPSSLFVHI</sequence>
<dbReference type="InterPro" id="IPR011992">
    <property type="entry name" value="EF-hand-dom_pair"/>
</dbReference>
<keyword evidence="7" id="KW-0677">Repeat</keyword>
<feature type="binding site" evidence="18">
    <location>
        <position position="390"/>
    </location>
    <ligand>
        <name>substrate</name>
    </ligand>
</feature>
<dbReference type="SMART" id="SM00148">
    <property type="entry name" value="PLCXc"/>
    <property type="match status" value="1"/>
</dbReference>
<dbReference type="SMART" id="SM00149">
    <property type="entry name" value="PLCYc"/>
    <property type="match status" value="1"/>
</dbReference>
<feature type="domain" description="C2" evidence="22">
    <location>
        <begin position="450"/>
        <end position="579"/>
    </location>
</feature>
<evidence type="ECO:0000256" key="8">
    <source>
        <dbReference type="ARBA" id="ARBA00022801"/>
    </source>
</evidence>
<dbReference type="InterPro" id="IPR018247">
    <property type="entry name" value="EF_Hand_1_Ca_BS"/>
</dbReference>
<dbReference type="PANTHER" id="PTHR10336">
    <property type="entry name" value="PHOSPHOINOSITIDE-SPECIFIC PHOSPHOLIPASE C FAMILY PROTEIN"/>
    <property type="match status" value="1"/>
</dbReference>
<evidence type="ECO:0000256" key="4">
    <source>
        <dbReference type="ARBA" id="ARBA00004496"/>
    </source>
</evidence>
<evidence type="ECO:0000256" key="12">
    <source>
        <dbReference type="ARBA" id="ARBA00023098"/>
    </source>
</evidence>
<dbReference type="PROSITE" id="PS50004">
    <property type="entry name" value="C2"/>
    <property type="match status" value="1"/>
</dbReference>
<feature type="binding site" evidence="19">
    <location>
        <position position="495"/>
    </location>
    <ligand>
        <name>Ca(2+)</name>
        <dbReference type="ChEBI" id="CHEBI:29108"/>
        <label>4</label>
    </ligand>
</feature>
<keyword evidence="15" id="KW-0539">Nucleus</keyword>
<dbReference type="Pfam" id="PF00387">
    <property type="entry name" value="PI-PLC-Y"/>
    <property type="match status" value="1"/>
</dbReference>